<evidence type="ECO:0000313" key="3">
    <source>
        <dbReference type="EMBL" id="EER30994.1"/>
    </source>
</evidence>
<sequence>MSVSIEGQHQHILSPPQSTTTSPKLGDLPSPHRTNSDHDVIENNRVLISSFLYKRSTHRKHWKKKWLVLRKCQLSYYKDSREHKPLKVYNASKLLSFNIIPDHHKNHLAIYTTNKVLHFKTDDERLFNQWREALHEFFHSKDNTNDADEEDDEDFEDSEDIFRNTSTQQDLEEDNTENSPYEGSLSSSNLQPPPTLPIHSIQNKQSQVKRTGSYTSDEISDEFYSSDGFTSDSPLTPNVQSSAVSSPLFHPLDVPKEEDERDKSPVKSSPSRTESRESSTHEIPEYTIEEGSLEVLRKKYNQQWKKYHARLTNRTLTLEIPHSSSSSSIKIIPIYDIEDVIELDPISSKRKWCLMIITPLKRLRFSCNDENDMTKWFSALKAASQTNKRKVSR</sequence>
<feature type="compositionally biased region" description="Basic and acidic residues" evidence="1">
    <location>
        <begin position="273"/>
        <end position="284"/>
    </location>
</feature>
<dbReference type="eggNOG" id="ENOG502S0C3">
    <property type="taxonomic scope" value="Eukaryota"/>
</dbReference>
<dbReference type="AlphaFoldDB" id="C5MH92"/>
<feature type="compositionally biased region" description="Polar residues" evidence="1">
    <location>
        <begin position="200"/>
        <end position="217"/>
    </location>
</feature>
<proteinExistence type="predicted"/>
<feature type="compositionally biased region" description="Polar residues" evidence="1">
    <location>
        <begin position="177"/>
        <end position="190"/>
    </location>
</feature>
<dbReference type="OrthoDB" id="2157866at2759"/>
<dbReference type="HOGENOM" id="CLU_059298_1_0_1"/>
<gene>
    <name evidence="3" type="ORF">CTRG_05446</name>
</gene>
<organism evidence="3 4">
    <name type="scientific">Candida tropicalis (strain ATCC MYA-3404 / T1)</name>
    <name type="common">Yeast</name>
    <dbReference type="NCBI Taxonomy" id="294747"/>
    <lineage>
        <taxon>Eukaryota</taxon>
        <taxon>Fungi</taxon>
        <taxon>Dikarya</taxon>
        <taxon>Ascomycota</taxon>
        <taxon>Saccharomycotina</taxon>
        <taxon>Pichiomycetes</taxon>
        <taxon>Debaryomycetaceae</taxon>
        <taxon>Candida/Lodderomyces clade</taxon>
        <taxon>Candida</taxon>
    </lineage>
</organism>
<evidence type="ECO:0000313" key="4">
    <source>
        <dbReference type="Proteomes" id="UP000002037"/>
    </source>
</evidence>
<dbReference type="InterPro" id="IPR001849">
    <property type="entry name" value="PH_domain"/>
</dbReference>
<dbReference type="PANTHER" id="PTHR14336">
    <property type="entry name" value="TANDEM PH DOMAIN CONTAINING PROTEIN"/>
    <property type="match status" value="1"/>
</dbReference>
<evidence type="ECO:0000256" key="1">
    <source>
        <dbReference type="SAM" id="MobiDB-lite"/>
    </source>
</evidence>
<dbReference type="CDD" id="cd13298">
    <property type="entry name" value="PH1_PH_fungal"/>
    <property type="match status" value="1"/>
</dbReference>
<dbReference type="EMBL" id="GG692402">
    <property type="protein sequence ID" value="EER30994.1"/>
    <property type="molecule type" value="Genomic_DNA"/>
</dbReference>
<dbReference type="KEGG" id="ctp:CTRG_05446"/>
<keyword evidence="4" id="KW-1185">Reference proteome</keyword>
<evidence type="ECO:0000259" key="2">
    <source>
        <dbReference type="PROSITE" id="PS50003"/>
    </source>
</evidence>
<dbReference type="CDD" id="cd13299">
    <property type="entry name" value="PH2_PH_fungal"/>
    <property type="match status" value="1"/>
</dbReference>
<dbReference type="SMART" id="SM00233">
    <property type="entry name" value="PH"/>
    <property type="match status" value="2"/>
</dbReference>
<accession>C5MH92</accession>
<dbReference type="VEuPathDB" id="FungiDB:CTRG_05446"/>
<dbReference type="Pfam" id="PF00169">
    <property type="entry name" value="PH"/>
    <property type="match status" value="2"/>
</dbReference>
<dbReference type="PROSITE" id="PS50003">
    <property type="entry name" value="PH_DOMAIN"/>
    <property type="match status" value="2"/>
</dbReference>
<dbReference type="Gene3D" id="2.30.29.30">
    <property type="entry name" value="Pleckstrin-homology domain (PH domain)/Phosphotyrosine-binding domain (PTB)"/>
    <property type="match status" value="2"/>
</dbReference>
<protein>
    <recommendedName>
        <fullName evidence="2">PH domain-containing protein</fullName>
    </recommendedName>
</protein>
<dbReference type="Proteomes" id="UP000002037">
    <property type="component" value="Unassembled WGS sequence"/>
</dbReference>
<feature type="region of interest" description="Disordered" evidence="1">
    <location>
        <begin position="164"/>
        <end position="285"/>
    </location>
</feature>
<feature type="region of interest" description="Disordered" evidence="1">
    <location>
        <begin position="1"/>
        <end position="38"/>
    </location>
</feature>
<reference evidence="3 4" key="1">
    <citation type="journal article" date="2009" name="Nature">
        <title>Evolution of pathogenicity and sexual reproduction in eight Candida genomes.</title>
        <authorList>
            <person name="Butler G."/>
            <person name="Rasmussen M.D."/>
            <person name="Lin M.F."/>
            <person name="Santos M.A."/>
            <person name="Sakthikumar S."/>
            <person name="Munro C.A."/>
            <person name="Rheinbay E."/>
            <person name="Grabherr M."/>
            <person name="Forche A."/>
            <person name="Reedy J.L."/>
            <person name="Agrafioti I."/>
            <person name="Arnaud M.B."/>
            <person name="Bates S."/>
            <person name="Brown A.J."/>
            <person name="Brunke S."/>
            <person name="Costanzo M.C."/>
            <person name="Fitzpatrick D.A."/>
            <person name="de Groot P.W."/>
            <person name="Harris D."/>
            <person name="Hoyer L.L."/>
            <person name="Hube B."/>
            <person name="Klis F.M."/>
            <person name="Kodira C."/>
            <person name="Lennard N."/>
            <person name="Logue M.E."/>
            <person name="Martin R."/>
            <person name="Neiman A.M."/>
            <person name="Nikolaou E."/>
            <person name="Quail M.A."/>
            <person name="Quinn J."/>
            <person name="Santos M.C."/>
            <person name="Schmitzberger F.F."/>
            <person name="Sherlock G."/>
            <person name="Shah P."/>
            <person name="Silverstein K.A."/>
            <person name="Skrzypek M.S."/>
            <person name="Soll D."/>
            <person name="Staggs R."/>
            <person name="Stansfield I."/>
            <person name="Stumpf M.P."/>
            <person name="Sudbery P.E."/>
            <person name="Srikantha T."/>
            <person name="Zeng Q."/>
            <person name="Berman J."/>
            <person name="Berriman M."/>
            <person name="Heitman J."/>
            <person name="Gow N.A."/>
            <person name="Lorenz M.C."/>
            <person name="Birren B.W."/>
            <person name="Kellis M."/>
            <person name="Cuomo C.A."/>
        </authorList>
    </citation>
    <scope>NUCLEOTIDE SEQUENCE [LARGE SCALE GENOMIC DNA]</scope>
    <source>
        <strain evidence="4">ATCC MYA-3404 / T1</strain>
    </source>
</reference>
<feature type="domain" description="PH" evidence="2">
    <location>
        <begin position="286"/>
        <end position="385"/>
    </location>
</feature>
<name>C5MH92_CANTT</name>
<dbReference type="SUPFAM" id="SSF50729">
    <property type="entry name" value="PH domain-like"/>
    <property type="match status" value="2"/>
</dbReference>
<dbReference type="RefSeq" id="XP_002551148.1">
    <property type="nucleotide sequence ID" value="XM_002551102.1"/>
</dbReference>
<dbReference type="PANTHER" id="PTHR14336:SF8">
    <property type="entry name" value="PROTEIN OPY1"/>
    <property type="match status" value="1"/>
</dbReference>
<dbReference type="STRING" id="294747.C5MH92"/>
<dbReference type="InterPro" id="IPR051707">
    <property type="entry name" value="PI-Interact_SigTrans_Reg"/>
</dbReference>
<dbReference type="GeneID" id="8300503"/>
<feature type="domain" description="PH" evidence="2">
    <location>
        <begin position="45"/>
        <end position="139"/>
    </location>
</feature>
<dbReference type="InterPro" id="IPR011993">
    <property type="entry name" value="PH-like_dom_sf"/>
</dbReference>
<feature type="compositionally biased region" description="Polar residues" evidence="1">
    <location>
        <begin position="227"/>
        <end position="245"/>
    </location>
</feature>